<feature type="region of interest" description="Disordered" evidence="2">
    <location>
        <begin position="55"/>
        <end position="100"/>
    </location>
</feature>
<feature type="coiled-coil region" evidence="1">
    <location>
        <begin position="108"/>
        <end position="174"/>
    </location>
</feature>
<feature type="compositionally biased region" description="Acidic residues" evidence="2">
    <location>
        <begin position="1"/>
        <end position="22"/>
    </location>
</feature>
<feature type="compositionally biased region" description="Basic and acidic residues" evidence="2">
    <location>
        <begin position="370"/>
        <end position="381"/>
    </location>
</feature>
<feature type="compositionally biased region" description="Basic and acidic residues" evidence="2">
    <location>
        <begin position="313"/>
        <end position="322"/>
    </location>
</feature>
<dbReference type="GeneID" id="67209779"/>
<accession>A0ABD5MPR9</accession>
<feature type="compositionally biased region" description="Basic and acidic residues" evidence="2">
    <location>
        <begin position="74"/>
        <end position="86"/>
    </location>
</feature>
<organism evidence="3 4">
    <name type="scientific">Halobaculum roseum</name>
    <dbReference type="NCBI Taxonomy" id="2175149"/>
    <lineage>
        <taxon>Archaea</taxon>
        <taxon>Methanobacteriati</taxon>
        <taxon>Methanobacteriota</taxon>
        <taxon>Stenosarchaea group</taxon>
        <taxon>Halobacteria</taxon>
        <taxon>Halobacteriales</taxon>
        <taxon>Haloferacaceae</taxon>
        <taxon>Halobaculum</taxon>
    </lineage>
</organism>
<dbReference type="AlphaFoldDB" id="A0ABD5MPR9"/>
<gene>
    <name evidence="3" type="ORF">ACFFOL_09425</name>
</gene>
<evidence type="ECO:0000256" key="2">
    <source>
        <dbReference type="SAM" id="MobiDB-lite"/>
    </source>
</evidence>
<evidence type="ECO:0000313" key="4">
    <source>
        <dbReference type="Proteomes" id="UP001589595"/>
    </source>
</evidence>
<evidence type="ECO:0000256" key="1">
    <source>
        <dbReference type="SAM" id="Coils"/>
    </source>
</evidence>
<keyword evidence="1" id="KW-0175">Coiled coil</keyword>
<proteinExistence type="predicted"/>
<keyword evidence="4" id="KW-1185">Reference proteome</keyword>
<dbReference type="Gene3D" id="1.10.287.1490">
    <property type="match status" value="1"/>
</dbReference>
<sequence>MANDSSDDSASDGTDDSLEEWLAEQAASEGISEEELFERLLSSYWTLNEVTQLLESTRREDIDSQDPSRSTPSPRHESRDAERESENTTTDGESSSEPERIDELLNWVANLQAELEADINRGAELEANVDEIGDRLDELEDELENHESITVARIQDLRQELESIRSTLSGEQEAIRDRLDAEFEDLETILTYLVRTTDGLEERTESIQADHRQTVEQFRTELKELRRSTDRHRQLMRTAMELGVSEATCEHCEESVDLSLLTDPECPGCEEPFTGLREEPKWFLFSTAIAETRGTGRSGGRADRSRRGGSPPKLDRETDRSSQPDVRSPSSNPEAGTRSNPPEGGMSSPQPDPRTPSETDAGSEPTIDTPPERPERPRSEDAGGSEGTQSEEVDDPADLPLELSTDITEETDSDSRPDGTDESDGGADAADRFDWQDER</sequence>
<comment type="caution">
    <text evidence="3">The sequence shown here is derived from an EMBL/GenBank/DDBJ whole genome shotgun (WGS) entry which is preliminary data.</text>
</comment>
<feature type="region of interest" description="Disordered" evidence="2">
    <location>
        <begin position="289"/>
        <end position="439"/>
    </location>
</feature>
<name>A0ABD5MPR9_9EURY</name>
<evidence type="ECO:0008006" key="5">
    <source>
        <dbReference type="Google" id="ProtNLM"/>
    </source>
</evidence>
<feature type="region of interest" description="Disordered" evidence="2">
    <location>
        <begin position="1"/>
        <end position="32"/>
    </location>
</feature>
<feature type="compositionally biased region" description="Basic and acidic residues" evidence="2">
    <location>
        <begin position="429"/>
        <end position="439"/>
    </location>
</feature>
<feature type="compositionally biased region" description="Polar residues" evidence="2">
    <location>
        <begin position="323"/>
        <end position="340"/>
    </location>
</feature>
<dbReference type="EMBL" id="JBHMAJ010000006">
    <property type="protein sequence ID" value="MFB9824384.1"/>
    <property type="molecule type" value="Genomic_DNA"/>
</dbReference>
<dbReference type="RefSeq" id="WP_222922489.1">
    <property type="nucleotide sequence ID" value="NZ_CP082286.1"/>
</dbReference>
<dbReference type="Proteomes" id="UP001589595">
    <property type="component" value="Unassembled WGS sequence"/>
</dbReference>
<evidence type="ECO:0000313" key="3">
    <source>
        <dbReference type="EMBL" id="MFB9824384.1"/>
    </source>
</evidence>
<protein>
    <recommendedName>
        <fullName evidence="5">CopG family transcriptional regulator</fullName>
    </recommendedName>
</protein>
<reference evidence="3" key="1">
    <citation type="submission" date="2024-09" db="EMBL/GenBank/DDBJ databases">
        <authorList>
            <person name="Sun Q."/>
        </authorList>
    </citation>
    <scope>NUCLEOTIDE SEQUENCE [LARGE SCALE GENOMIC DNA]</scope>
    <source>
        <strain evidence="3">JCM 31273</strain>
    </source>
</reference>
<feature type="coiled-coil region" evidence="1">
    <location>
        <begin position="208"/>
        <end position="235"/>
    </location>
</feature>